<gene>
    <name evidence="2" type="ORF">NSPZN2_40684</name>
</gene>
<proteinExistence type="predicted"/>
<protein>
    <submittedName>
        <fullName evidence="2">Uncharacterized protein</fullName>
    </submittedName>
</protein>
<comment type="caution">
    <text evidence="2">The sequence shown here is derived from an EMBL/GenBank/DDBJ whole genome shotgun (WGS) entry which is preliminary data.</text>
</comment>
<keyword evidence="3" id="KW-1185">Reference proteome</keyword>
<feature type="region of interest" description="Disordered" evidence="1">
    <location>
        <begin position="1"/>
        <end position="25"/>
    </location>
</feature>
<reference evidence="2 3" key="1">
    <citation type="submission" date="2021-02" db="EMBL/GenBank/DDBJ databases">
        <authorList>
            <person name="Han P."/>
        </authorList>
    </citation>
    <scope>NUCLEOTIDE SEQUENCE [LARGE SCALE GENOMIC DNA]</scope>
    <source>
        <strain evidence="2">Candidatus Nitrospira sp. ZN2</strain>
    </source>
</reference>
<dbReference type="Proteomes" id="UP000675880">
    <property type="component" value="Unassembled WGS sequence"/>
</dbReference>
<dbReference type="EMBL" id="CAJNBJ010000017">
    <property type="protein sequence ID" value="CAE6779500.1"/>
    <property type="molecule type" value="Genomic_DNA"/>
</dbReference>
<evidence type="ECO:0000313" key="3">
    <source>
        <dbReference type="Proteomes" id="UP000675880"/>
    </source>
</evidence>
<evidence type="ECO:0000313" key="2">
    <source>
        <dbReference type="EMBL" id="CAE6779500.1"/>
    </source>
</evidence>
<evidence type="ECO:0000256" key="1">
    <source>
        <dbReference type="SAM" id="MobiDB-lite"/>
    </source>
</evidence>
<organism evidence="2 3">
    <name type="scientific">Nitrospira defluvii</name>
    <dbReference type="NCBI Taxonomy" id="330214"/>
    <lineage>
        <taxon>Bacteria</taxon>
        <taxon>Pseudomonadati</taxon>
        <taxon>Nitrospirota</taxon>
        <taxon>Nitrospiria</taxon>
        <taxon>Nitrospirales</taxon>
        <taxon>Nitrospiraceae</taxon>
        <taxon>Nitrospira</taxon>
    </lineage>
</organism>
<sequence>MLFREEEGGAPAAVETAGEKREEENLHDWGAVDRLALDELKNSLAL</sequence>
<name>A0ABN7M0Z3_9BACT</name>
<accession>A0ABN7M0Z3</accession>